<sequence length="232" mass="25086">MSSVDATFGRLLRHAAPLVMAPPGSLPNGGPQLRGLVRVGDEKARVFYCPDTTMTHGTGFEFELLAGDGELDVDAAVEWMRVAASSLDSWQSAPDVPTFRDSHGNLIVSALDAGFDSTRGLAWYDQNLFGMLSIFIHGGGFPWFEDVYSCAGFMLVGDGRCRVYIRLTASGEMYGLDLPLVESRGGIRPGSGGTFPQEVASVIRTNTLVAQPRVEANDDYAPVVFDMTRWIG</sequence>
<accession>A0ABS1YC38</accession>
<protein>
    <recommendedName>
        <fullName evidence="3">Suppressor of fused protein (SUFU)</fullName>
    </recommendedName>
</protein>
<proteinExistence type="predicted"/>
<evidence type="ECO:0000313" key="1">
    <source>
        <dbReference type="EMBL" id="MBM0274969.1"/>
    </source>
</evidence>
<evidence type="ECO:0000313" key="2">
    <source>
        <dbReference type="Proteomes" id="UP000622245"/>
    </source>
</evidence>
<organism evidence="1 2">
    <name type="scientific">Micromonospora tarensis</name>
    <dbReference type="NCBI Taxonomy" id="2806100"/>
    <lineage>
        <taxon>Bacteria</taxon>
        <taxon>Bacillati</taxon>
        <taxon>Actinomycetota</taxon>
        <taxon>Actinomycetes</taxon>
        <taxon>Micromonosporales</taxon>
        <taxon>Micromonosporaceae</taxon>
        <taxon>Micromonospora</taxon>
    </lineage>
</organism>
<name>A0ABS1YC38_9ACTN</name>
<dbReference type="Proteomes" id="UP000622245">
    <property type="component" value="Unassembled WGS sequence"/>
</dbReference>
<reference evidence="1 2" key="1">
    <citation type="submission" date="2021-01" db="EMBL/GenBank/DDBJ databases">
        <title>Draft genome sequence of Micromonospora sp. strain STR1s_6.</title>
        <authorList>
            <person name="Karlyshev A."/>
            <person name="Jawad R."/>
        </authorList>
    </citation>
    <scope>NUCLEOTIDE SEQUENCE [LARGE SCALE GENOMIC DNA]</scope>
    <source>
        <strain evidence="1 2">STR1S-6</strain>
    </source>
</reference>
<comment type="caution">
    <text evidence="1">The sequence shown here is derived from an EMBL/GenBank/DDBJ whole genome shotgun (WGS) entry which is preliminary data.</text>
</comment>
<keyword evidence="2" id="KW-1185">Reference proteome</keyword>
<evidence type="ECO:0008006" key="3">
    <source>
        <dbReference type="Google" id="ProtNLM"/>
    </source>
</evidence>
<gene>
    <name evidence="1" type="ORF">JM949_05630</name>
</gene>
<dbReference type="RefSeq" id="WP_203147376.1">
    <property type="nucleotide sequence ID" value="NZ_JAEVHL010000015.1"/>
</dbReference>
<dbReference type="EMBL" id="JAEVHL010000015">
    <property type="protein sequence ID" value="MBM0274969.1"/>
    <property type="molecule type" value="Genomic_DNA"/>
</dbReference>